<reference evidence="2 3" key="1">
    <citation type="journal article" date="2012" name="BMC Genomics">
        <title>Genomic basis of broad host range and environmental adaptability of Rhizobium tropici CIAT 899 and Rhizobium sp. PRF 81 which are used in inoculants for common bean (Phaseolus vulgaris L.).</title>
        <authorList>
            <person name="Ormeno-Orrillo E."/>
            <person name="Menna P."/>
            <person name="Almeida L.G."/>
            <person name="Ollero F.J."/>
            <person name="Nicolas M.F."/>
            <person name="Pains Rodrigues E."/>
            <person name="Shigueyoshi Nakatani A."/>
            <person name="Silva Batista J.S."/>
            <person name="Oliveira Chueire L.M."/>
            <person name="Souza R.C."/>
            <person name="Ribeiro Vasconcelos A.T."/>
            <person name="Megias M."/>
            <person name="Hungria M."/>
            <person name="Martinez-Romero E."/>
        </authorList>
    </citation>
    <scope>NUCLEOTIDE SEQUENCE [LARGE SCALE GENOMIC DNA]</scope>
    <source>
        <strain evidence="2 3">PRF 81</strain>
    </source>
</reference>
<accession>N6U1Q5</accession>
<comment type="caution">
    <text evidence="2">The sequence shown here is derived from an EMBL/GenBank/DDBJ whole genome shotgun (WGS) entry which is preliminary data.</text>
</comment>
<dbReference type="STRING" id="363754.RHSP_64010"/>
<keyword evidence="3" id="KW-1185">Reference proteome</keyword>
<evidence type="ECO:0000256" key="1">
    <source>
        <dbReference type="SAM" id="MobiDB-lite"/>
    </source>
</evidence>
<evidence type="ECO:0000313" key="2">
    <source>
        <dbReference type="EMBL" id="ENN86559.1"/>
    </source>
</evidence>
<gene>
    <name evidence="2" type="ORF">RHSP_64010</name>
</gene>
<feature type="compositionally biased region" description="Low complexity" evidence="1">
    <location>
        <begin position="128"/>
        <end position="143"/>
    </location>
</feature>
<sequence length="143" mass="15477">MIEGCQHLMIVFEQRPKLARFLRCDELSANALNGSNAHIALVLVQAVARIGDPQLPAFVPTDMLPGFRLQALIYLDRLGDHSADVDAAGVRRDEACRMPGRTRGELGTLQQRDICPATFGESIEDGGADTTTTDDNGASMSLH</sequence>
<dbReference type="AlphaFoldDB" id="N6U1Q5"/>
<evidence type="ECO:0000313" key="3">
    <source>
        <dbReference type="Proteomes" id="UP000012429"/>
    </source>
</evidence>
<protein>
    <submittedName>
        <fullName evidence="2">Uncharacterized protein</fullName>
    </submittedName>
</protein>
<organism evidence="2 3">
    <name type="scientific">Rhizobium freirei PRF 81</name>
    <dbReference type="NCBI Taxonomy" id="363754"/>
    <lineage>
        <taxon>Bacteria</taxon>
        <taxon>Pseudomonadati</taxon>
        <taxon>Pseudomonadota</taxon>
        <taxon>Alphaproteobacteria</taxon>
        <taxon>Hyphomicrobiales</taxon>
        <taxon>Rhizobiaceae</taxon>
        <taxon>Rhizobium/Agrobacterium group</taxon>
        <taxon>Rhizobium</taxon>
    </lineage>
</organism>
<feature type="region of interest" description="Disordered" evidence="1">
    <location>
        <begin position="120"/>
        <end position="143"/>
    </location>
</feature>
<name>N6U1Q5_9HYPH</name>
<dbReference type="EMBL" id="AQHN01000067">
    <property type="protein sequence ID" value="ENN86559.1"/>
    <property type="molecule type" value="Genomic_DNA"/>
</dbReference>
<proteinExistence type="predicted"/>
<dbReference type="Proteomes" id="UP000012429">
    <property type="component" value="Unassembled WGS sequence"/>
</dbReference>